<dbReference type="OrthoDB" id="5358886at2759"/>
<dbReference type="CDD" id="cd00737">
    <property type="entry name" value="lyz_endolysin_autolysin"/>
    <property type="match status" value="1"/>
</dbReference>
<dbReference type="Pfam" id="PF00959">
    <property type="entry name" value="Phage_lysozyme"/>
    <property type="match status" value="1"/>
</dbReference>
<dbReference type="PANTHER" id="PTHR38107">
    <property type="match status" value="1"/>
</dbReference>
<evidence type="ECO:0000256" key="2">
    <source>
        <dbReference type="ARBA" id="ARBA00022529"/>
    </source>
</evidence>
<accession>A0A9N9J5C3</accession>
<gene>
    <name evidence="7" type="ORF">FCALED_LOCUS17152</name>
</gene>
<dbReference type="GO" id="GO:0016998">
    <property type="term" value="P:cell wall macromolecule catabolic process"/>
    <property type="evidence" value="ECO:0007669"/>
    <property type="project" value="InterPro"/>
</dbReference>
<dbReference type="Proteomes" id="UP000789570">
    <property type="component" value="Unassembled WGS sequence"/>
</dbReference>
<keyword evidence="4" id="KW-0378">Hydrolase</keyword>
<dbReference type="AlphaFoldDB" id="A0A9N9J5C3"/>
<evidence type="ECO:0000313" key="7">
    <source>
        <dbReference type="EMBL" id="CAG8764744.1"/>
    </source>
</evidence>
<evidence type="ECO:0000256" key="5">
    <source>
        <dbReference type="ARBA" id="ARBA00023200"/>
    </source>
</evidence>
<keyword evidence="2" id="KW-0929">Antimicrobial</keyword>
<organism evidence="7 8">
    <name type="scientific">Funneliformis caledonium</name>
    <dbReference type="NCBI Taxonomy" id="1117310"/>
    <lineage>
        <taxon>Eukaryota</taxon>
        <taxon>Fungi</taxon>
        <taxon>Fungi incertae sedis</taxon>
        <taxon>Mucoromycota</taxon>
        <taxon>Glomeromycotina</taxon>
        <taxon>Glomeromycetes</taxon>
        <taxon>Glomerales</taxon>
        <taxon>Glomeraceae</taxon>
        <taxon>Funneliformis</taxon>
    </lineage>
</organism>
<dbReference type="GO" id="GO:0003796">
    <property type="term" value="F:lysozyme activity"/>
    <property type="evidence" value="ECO:0007669"/>
    <property type="project" value="UniProtKB-EC"/>
</dbReference>
<dbReference type="InterPro" id="IPR034690">
    <property type="entry name" value="Endolysin_T4_type"/>
</dbReference>
<dbReference type="InterPro" id="IPR002196">
    <property type="entry name" value="Glyco_hydro_24"/>
</dbReference>
<dbReference type="EMBL" id="CAJVPQ010024417">
    <property type="protein sequence ID" value="CAG8764744.1"/>
    <property type="molecule type" value="Genomic_DNA"/>
</dbReference>
<keyword evidence="8" id="KW-1185">Reference proteome</keyword>
<dbReference type="GO" id="GO:0009253">
    <property type="term" value="P:peptidoglycan catabolic process"/>
    <property type="evidence" value="ECO:0007669"/>
    <property type="project" value="InterPro"/>
</dbReference>
<evidence type="ECO:0000313" key="8">
    <source>
        <dbReference type="Proteomes" id="UP000789570"/>
    </source>
</evidence>
<comment type="caution">
    <text evidence="7">The sequence shown here is derived from an EMBL/GenBank/DDBJ whole genome shotgun (WGS) entry which is preliminary data.</text>
</comment>
<dbReference type="InterPro" id="IPR051018">
    <property type="entry name" value="Bacteriophage_GH24"/>
</dbReference>
<keyword evidence="3" id="KW-0081">Bacteriolytic enzyme</keyword>
<sequence>MKINAEGLNLIKEFEGFRADFYQDAAGHKTIGYGHNCDADPNKCKGINAPLTKAQAEELLRTDIAKFEGYVTSLVKVKLNPNQFSALVSFTFNLGQAKLAESTLLKKLNAGDYEGASKEFGKWIYANKKVLKGLERRREAERELFLKA</sequence>
<comment type="catalytic activity">
    <reaction evidence="1">
        <text>Hydrolysis of (1-&gt;4)-beta-linkages between N-acetylmuramic acid and N-acetyl-D-glucosamine residues in a peptidoglycan and between N-acetyl-D-glucosamine residues in chitodextrins.</text>
        <dbReference type="EC" id="3.2.1.17"/>
    </reaction>
</comment>
<dbReference type="GO" id="GO:0042742">
    <property type="term" value="P:defense response to bacterium"/>
    <property type="evidence" value="ECO:0007669"/>
    <property type="project" value="UniProtKB-KW"/>
</dbReference>
<protein>
    <submittedName>
        <fullName evidence="7">6618_t:CDS:1</fullName>
    </submittedName>
</protein>
<dbReference type="SUPFAM" id="SSF53955">
    <property type="entry name" value="Lysozyme-like"/>
    <property type="match status" value="1"/>
</dbReference>
<evidence type="ECO:0000256" key="3">
    <source>
        <dbReference type="ARBA" id="ARBA00022638"/>
    </source>
</evidence>
<proteinExistence type="inferred from homology"/>
<evidence type="ECO:0000256" key="4">
    <source>
        <dbReference type="ARBA" id="ARBA00022801"/>
    </source>
</evidence>
<dbReference type="Gene3D" id="1.10.530.40">
    <property type="match status" value="1"/>
</dbReference>
<evidence type="ECO:0000256" key="6">
    <source>
        <dbReference type="ARBA" id="ARBA00023295"/>
    </source>
</evidence>
<dbReference type="InterPro" id="IPR023347">
    <property type="entry name" value="Lysozyme_dom_sf"/>
</dbReference>
<dbReference type="GO" id="GO:0031640">
    <property type="term" value="P:killing of cells of another organism"/>
    <property type="evidence" value="ECO:0007669"/>
    <property type="project" value="UniProtKB-KW"/>
</dbReference>
<keyword evidence="6" id="KW-0326">Glycosidase</keyword>
<reference evidence="7" key="1">
    <citation type="submission" date="2021-06" db="EMBL/GenBank/DDBJ databases">
        <authorList>
            <person name="Kallberg Y."/>
            <person name="Tangrot J."/>
            <person name="Rosling A."/>
        </authorList>
    </citation>
    <scope>NUCLEOTIDE SEQUENCE</scope>
    <source>
        <strain evidence="7">UK204</strain>
    </source>
</reference>
<evidence type="ECO:0000256" key="1">
    <source>
        <dbReference type="ARBA" id="ARBA00000632"/>
    </source>
</evidence>
<keyword evidence="5" id="KW-1035">Host cytoplasm</keyword>
<dbReference type="HAMAP" id="MF_04110">
    <property type="entry name" value="ENDOLYSIN_T4"/>
    <property type="match status" value="1"/>
</dbReference>
<name>A0A9N9J5C3_9GLOM</name>
<dbReference type="InterPro" id="IPR023346">
    <property type="entry name" value="Lysozyme-like_dom_sf"/>
</dbReference>
<dbReference type="PANTHER" id="PTHR38107:SF3">
    <property type="entry name" value="LYSOZYME RRRD-RELATED"/>
    <property type="match status" value="1"/>
</dbReference>
<dbReference type="InterPro" id="IPR033907">
    <property type="entry name" value="Endolysin_autolysin"/>
</dbReference>